<comment type="caution">
    <text evidence="3">The sequence shown here is derived from an EMBL/GenBank/DDBJ whole genome shotgun (WGS) entry which is preliminary data.</text>
</comment>
<proteinExistence type="predicted"/>
<gene>
    <name evidence="3" type="ORF">ACFFJK_17080</name>
</gene>
<protein>
    <submittedName>
        <fullName evidence="3">Oxidoreductase-like domain-containing protein</fullName>
    </submittedName>
</protein>
<evidence type="ECO:0000256" key="1">
    <source>
        <dbReference type="SAM" id="Coils"/>
    </source>
</evidence>
<sequence length="63" mass="7074">MTIPRPRPVPPVQPELEDCCRSGCTPCVFDLYEAALERYEQALAAWEAEQARQEKSPPGHPHA</sequence>
<evidence type="ECO:0000313" key="4">
    <source>
        <dbReference type="Proteomes" id="UP001589773"/>
    </source>
</evidence>
<keyword evidence="4" id="KW-1185">Reference proteome</keyword>
<dbReference type="PANTHER" id="PTHR21193:SF3">
    <property type="entry name" value="OXIDOREDUCTASE-LIKE DOMAIN-CONTAINING PROTEIN 1"/>
    <property type="match status" value="1"/>
</dbReference>
<dbReference type="InterPro" id="IPR039251">
    <property type="entry name" value="OXLD1"/>
</dbReference>
<organism evidence="3 4">
    <name type="scientific">Massilia consociata</name>
    <dbReference type="NCBI Taxonomy" id="760117"/>
    <lineage>
        <taxon>Bacteria</taxon>
        <taxon>Pseudomonadati</taxon>
        <taxon>Pseudomonadota</taxon>
        <taxon>Betaproteobacteria</taxon>
        <taxon>Burkholderiales</taxon>
        <taxon>Oxalobacteraceae</taxon>
        <taxon>Telluria group</taxon>
        <taxon>Massilia</taxon>
    </lineage>
</organism>
<dbReference type="Pfam" id="PF09791">
    <property type="entry name" value="Oxidored-like"/>
    <property type="match status" value="1"/>
</dbReference>
<dbReference type="InterPro" id="IPR019180">
    <property type="entry name" value="Oxidoreductase-like_N"/>
</dbReference>
<dbReference type="EMBL" id="JBHLWP010000015">
    <property type="protein sequence ID" value="MFC0253614.1"/>
    <property type="molecule type" value="Genomic_DNA"/>
</dbReference>
<evidence type="ECO:0000313" key="3">
    <source>
        <dbReference type="EMBL" id="MFC0253614.1"/>
    </source>
</evidence>
<dbReference type="Proteomes" id="UP001589773">
    <property type="component" value="Unassembled WGS sequence"/>
</dbReference>
<dbReference type="PANTHER" id="PTHR21193">
    <property type="entry name" value="OXIDOREDUCTASE-LIKE DOMAIN-CONTAINING PROTEIN 1"/>
    <property type="match status" value="1"/>
</dbReference>
<accession>A0ABV6FJ98</accession>
<evidence type="ECO:0000259" key="2">
    <source>
        <dbReference type="Pfam" id="PF09791"/>
    </source>
</evidence>
<feature type="coiled-coil region" evidence="1">
    <location>
        <begin position="29"/>
        <end position="56"/>
    </location>
</feature>
<keyword evidence="1" id="KW-0175">Coiled coil</keyword>
<name>A0ABV6FJ98_9BURK</name>
<feature type="domain" description="Oxidoreductase-like" evidence="2">
    <location>
        <begin position="8"/>
        <end position="47"/>
    </location>
</feature>
<dbReference type="RefSeq" id="WP_379680732.1">
    <property type="nucleotide sequence ID" value="NZ_JBHLWP010000015.1"/>
</dbReference>
<reference evidence="3 4" key="1">
    <citation type="submission" date="2024-09" db="EMBL/GenBank/DDBJ databases">
        <authorList>
            <person name="Sun Q."/>
            <person name="Mori K."/>
        </authorList>
    </citation>
    <scope>NUCLEOTIDE SEQUENCE [LARGE SCALE GENOMIC DNA]</scope>
    <source>
        <strain evidence="3 4">CCM 7792</strain>
    </source>
</reference>